<dbReference type="RefSeq" id="XP_002107816.1">
    <property type="nucleotide sequence ID" value="XM_002107780.1"/>
</dbReference>
<dbReference type="EMBL" id="DS985241">
    <property type="protein sequence ID" value="EDV28614.1"/>
    <property type="molecule type" value="Genomic_DNA"/>
</dbReference>
<accession>B3RKK2</accession>
<evidence type="ECO:0000313" key="2">
    <source>
        <dbReference type="EMBL" id="EDV28614.1"/>
    </source>
</evidence>
<feature type="compositionally biased region" description="Basic residues" evidence="1">
    <location>
        <begin position="57"/>
        <end position="73"/>
    </location>
</feature>
<feature type="region of interest" description="Disordered" evidence="1">
    <location>
        <begin position="44"/>
        <end position="80"/>
    </location>
</feature>
<dbReference type="GeneID" id="6749834"/>
<reference evidence="2 3" key="1">
    <citation type="journal article" date="2008" name="Nature">
        <title>The Trichoplax genome and the nature of placozoans.</title>
        <authorList>
            <person name="Srivastava M."/>
            <person name="Begovic E."/>
            <person name="Chapman J."/>
            <person name="Putnam N.H."/>
            <person name="Hellsten U."/>
            <person name="Kawashima T."/>
            <person name="Kuo A."/>
            <person name="Mitros T."/>
            <person name="Salamov A."/>
            <person name="Carpenter M.L."/>
            <person name="Signorovitch A.Y."/>
            <person name="Moreno M.A."/>
            <person name="Kamm K."/>
            <person name="Grimwood J."/>
            <person name="Schmutz J."/>
            <person name="Shapiro H."/>
            <person name="Grigoriev I.V."/>
            <person name="Buss L.W."/>
            <person name="Schierwater B."/>
            <person name="Dellaporta S.L."/>
            <person name="Rokhsar D.S."/>
        </authorList>
    </citation>
    <scope>NUCLEOTIDE SEQUENCE [LARGE SCALE GENOMIC DNA]</scope>
    <source>
        <strain evidence="2 3">Grell-BS-1999</strain>
    </source>
</reference>
<evidence type="ECO:0000313" key="3">
    <source>
        <dbReference type="Proteomes" id="UP000009022"/>
    </source>
</evidence>
<sequence length="294" mass="33704">MRRSKYFINDGPRSEFFDTKVNPFEEVFEKERLSDRECELDSVQLSPKPFDQNDSRIKKHAKAGKVKKKKESRKNRTDKKCKGSSFLSAIKDTVNYTHVTLIPERRLTQKLLPIITTGAKASEVIKRDNENEVVVTSKPSSITHVKNNSELQTNPQCSKYFNDWDKFSADGSSTSIVDSVKSESDETLMKNFGKPKVNIDSYDWLDEDTSALDACNHVCSTFRKKFTLNCTGYFANVRESLLKERKSSLNRAIYKKSETHNFTKNQSSEDLFQEVDYTSTLSPLDSFISDADMF</sequence>
<organism evidence="2 3">
    <name type="scientific">Trichoplax adhaerens</name>
    <name type="common">Trichoplax reptans</name>
    <dbReference type="NCBI Taxonomy" id="10228"/>
    <lineage>
        <taxon>Eukaryota</taxon>
        <taxon>Metazoa</taxon>
        <taxon>Placozoa</taxon>
        <taxon>Uniplacotomia</taxon>
        <taxon>Trichoplacea</taxon>
        <taxon>Trichoplacidae</taxon>
        <taxon>Trichoplax</taxon>
    </lineage>
</organism>
<dbReference type="InParanoid" id="B3RKK2"/>
<dbReference type="HOGENOM" id="CLU_947735_0_0_1"/>
<name>B3RKK2_TRIAD</name>
<proteinExistence type="predicted"/>
<dbReference type="AlphaFoldDB" id="B3RKK2"/>
<dbReference type="KEGG" id="tad:TRIADDRAFT_51710"/>
<gene>
    <name evidence="2" type="ORF">TRIADDRAFT_51710</name>
</gene>
<protein>
    <submittedName>
        <fullName evidence="2">Uncharacterized protein</fullName>
    </submittedName>
</protein>
<dbReference type="CTD" id="6749834"/>
<evidence type="ECO:0000256" key="1">
    <source>
        <dbReference type="SAM" id="MobiDB-lite"/>
    </source>
</evidence>
<dbReference type="Proteomes" id="UP000009022">
    <property type="component" value="Unassembled WGS sequence"/>
</dbReference>
<keyword evidence="3" id="KW-1185">Reference proteome</keyword>